<dbReference type="FunFam" id="3.40.50.10490:FF:000030">
    <property type="entry name" value="30S ribosomal protein S2"/>
    <property type="match status" value="1"/>
</dbReference>
<keyword evidence="6" id="KW-1185">Reference proteome</keyword>
<dbReference type="OrthoDB" id="414863at2759"/>
<dbReference type="VEuPathDB" id="MicrosporidiaDB:VICG_00544"/>
<dbReference type="InParanoid" id="L2GPK7"/>
<keyword evidence="2 5" id="KW-0689">Ribosomal protein</keyword>
<dbReference type="HOGENOM" id="CLU_058171_2_0_1"/>
<dbReference type="PRINTS" id="PR00395">
    <property type="entry name" value="RIBOSOMALS2"/>
</dbReference>
<dbReference type="GO" id="GO:0006412">
    <property type="term" value="P:translation"/>
    <property type="evidence" value="ECO:0007669"/>
    <property type="project" value="InterPro"/>
</dbReference>
<evidence type="ECO:0000313" key="6">
    <source>
        <dbReference type="Proteomes" id="UP000011082"/>
    </source>
</evidence>
<evidence type="ECO:0000313" key="5">
    <source>
        <dbReference type="EMBL" id="ELA42445.1"/>
    </source>
</evidence>
<dbReference type="EMBL" id="JH370132">
    <property type="protein sequence ID" value="ELA42445.1"/>
    <property type="molecule type" value="Genomic_DNA"/>
</dbReference>
<reference evidence="6" key="1">
    <citation type="submission" date="2011-05" db="EMBL/GenBank/DDBJ databases">
        <title>The genome sequence of Vittaforma corneae strain ATCC 50505.</title>
        <authorList>
            <consortium name="The Broad Institute Genome Sequencing Platform"/>
            <person name="Cuomo C."/>
            <person name="Didier E."/>
            <person name="Bowers L."/>
            <person name="Young S.K."/>
            <person name="Zeng Q."/>
            <person name="Gargeya S."/>
            <person name="Fitzgerald M."/>
            <person name="Haas B."/>
            <person name="Abouelleil A."/>
            <person name="Alvarado L."/>
            <person name="Arachchi H.M."/>
            <person name="Berlin A."/>
            <person name="Chapman S.B."/>
            <person name="Gearin G."/>
            <person name="Goldberg J."/>
            <person name="Griggs A."/>
            <person name="Gujja S."/>
            <person name="Hansen M."/>
            <person name="Heiman D."/>
            <person name="Howarth C."/>
            <person name="Larimer J."/>
            <person name="Lui A."/>
            <person name="MacDonald P.J.P."/>
            <person name="McCowen C."/>
            <person name="Montmayeur A."/>
            <person name="Murphy C."/>
            <person name="Neiman D."/>
            <person name="Pearson M."/>
            <person name="Priest M."/>
            <person name="Roberts A."/>
            <person name="Saif S."/>
            <person name="Shea T."/>
            <person name="Sisk P."/>
            <person name="Stolte C."/>
            <person name="Sykes S."/>
            <person name="Wortman J."/>
            <person name="Nusbaum C."/>
            <person name="Birren B."/>
        </authorList>
    </citation>
    <scope>NUCLEOTIDE SEQUENCE [LARGE SCALE GENOMIC DNA]</scope>
    <source>
        <strain evidence="6">ATCC 50505</strain>
    </source>
</reference>
<dbReference type="InterPro" id="IPR018130">
    <property type="entry name" value="Ribosomal_uS2_CS"/>
</dbReference>
<organism evidence="5 6">
    <name type="scientific">Vittaforma corneae (strain ATCC 50505)</name>
    <name type="common">Microsporidian parasite</name>
    <name type="synonym">Nosema corneum</name>
    <dbReference type="NCBI Taxonomy" id="993615"/>
    <lineage>
        <taxon>Eukaryota</taxon>
        <taxon>Fungi</taxon>
        <taxon>Fungi incertae sedis</taxon>
        <taxon>Microsporidia</taxon>
        <taxon>Nosematidae</taxon>
        <taxon>Vittaforma</taxon>
    </lineage>
</organism>
<dbReference type="Proteomes" id="UP000011082">
    <property type="component" value="Unassembled WGS sequence"/>
</dbReference>
<dbReference type="GeneID" id="19881261"/>
<accession>L2GPK7</accession>
<dbReference type="InterPro" id="IPR001865">
    <property type="entry name" value="Ribosomal_uS2"/>
</dbReference>
<sequence length="250" mass="27540">MSKNACSIPMPESFAKLFFVTQSHLGGAKVSHRMKQYVFGQRSDNISVFDIEKSWEKFVLAARAITGIKFPETICAVSGKTFGRKAVLKFSESVGCKPITSRFIPGSFTNTTVKGSIEPRLIIVSDPVFDKQAINEASMVNCPIIAFCNTDASLSNVDIAIPINNRSPRAIGASFFILSKLVNYIKHGDGLEDNMKNVELFFFRDPIELEKLLEEHIAESKVQFAPAAPQCDEGDFGRSAIETETGSGWE</sequence>
<protein>
    <recommendedName>
        <fullName evidence="4">Small ribosomal subunit protein uS2</fullName>
    </recommendedName>
</protein>
<dbReference type="STRING" id="993615.L2GPK7"/>
<comment type="similarity">
    <text evidence="1">Belongs to the universal ribosomal protein uS2 family.</text>
</comment>
<evidence type="ECO:0000256" key="1">
    <source>
        <dbReference type="ARBA" id="ARBA00006242"/>
    </source>
</evidence>
<dbReference type="OMA" id="WEGDAEW"/>
<evidence type="ECO:0000256" key="3">
    <source>
        <dbReference type="ARBA" id="ARBA00023274"/>
    </source>
</evidence>
<dbReference type="AlphaFoldDB" id="L2GPK7"/>
<dbReference type="SUPFAM" id="SSF52313">
    <property type="entry name" value="Ribosomal protein S2"/>
    <property type="match status" value="1"/>
</dbReference>
<keyword evidence="3" id="KW-0687">Ribonucleoprotein</keyword>
<dbReference type="Gene3D" id="3.40.50.10490">
    <property type="entry name" value="Glucose-6-phosphate isomerase like protein, domain 1"/>
    <property type="match status" value="1"/>
</dbReference>
<dbReference type="Pfam" id="PF00318">
    <property type="entry name" value="Ribosomal_S2"/>
    <property type="match status" value="2"/>
</dbReference>
<dbReference type="PANTHER" id="PTHR11489">
    <property type="entry name" value="40S RIBOSOMAL PROTEIN SA"/>
    <property type="match status" value="1"/>
</dbReference>
<name>L2GPK7_VITCO</name>
<dbReference type="InterPro" id="IPR005707">
    <property type="entry name" value="Ribosomal_uS2_euk/arc"/>
</dbReference>
<proteinExistence type="inferred from homology"/>
<dbReference type="GO" id="GO:0003735">
    <property type="term" value="F:structural constituent of ribosome"/>
    <property type="evidence" value="ECO:0007669"/>
    <property type="project" value="InterPro"/>
</dbReference>
<gene>
    <name evidence="5" type="ORF">VICG_00544</name>
</gene>
<dbReference type="GO" id="GO:0015935">
    <property type="term" value="C:small ribosomal subunit"/>
    <property type="evidence" value="ECO:0007669"/>
    <property type="project" value="InterPro"/>
</dbReference>
<dbReference type="RefSeq" id="XP_007603996.1">
    <property type="nucleotide sequence ID" value="XM_007603934.1"/>
</dbReference>
<dbReference type="InterPro" id="IPR023591">
    <property type="entry name" value="Ribosomal_uS2_flav_dom_sf"/>
</dbReference>
<evidence type="ECO:0000256" key="2">
    <source>
        <dbReference type="ARBA" id="ARBA00022980"/>
    </source>
</evidence>
<dbReference type="FunCoup" id="L2GPK7">
    <property type="interactions" value="157"/>
</dbReference>
<evidence type="ECO:0000256" key="4">
    <source>
        <dbReference type="ARBA" id="ARBA00035256"/>
    </source>
</evidence>
<dbReference type="PROSITE" id="PS00962">
    <property type="entry name" value="RIBOSOMAL_S2_1"/>
    <property type="match status" value="1"/>
</dbReference>